<keyword evidence="6" id="KW-0479">Metal-binding</keyword>
<dbReference type="PATRIC" id="fig|512763.3.peg.3967"/>
<protein>
    <recommendedName>
        <fullName evidence="6">Molybdopterin molybdenumtransferase</fullName>
        <ecNumber evidence="6">2.10.1.1</ecNumber>
    </recommendedName>
</protein>
<keyword evidence="6" id="KW-0500">Molybdenum</keyword>
<dbReference type="STRING" id="512763.DC20_18045"/>
<dbReference type="AlphaFoldDB" id="A0A0P0CV31"/>
<comment type="similarity">
    <text evidence="3 6">Belongs to the MoeA family.</text>
</comment>
<dbReference type="EMBL" id="CP012643">
    <property type="protein sequence ID" value="ALJ00523.1"/>
    <property type="molecule type" value="Genomic_DNA"/>
</dbReference>
<comment type="function">
    <text evidence="1 6">Catalyzes the insertion of molybdate into adenylated molybdopterin with the concomitant release of AMP.</text>
</comment>
<dbReference type="OrthoDB" id="9804758at2"/>
<sequence length="395" mass="43081">MISAEEALQLVRQYKVTLEVEEVALLKSLHRVLAQEVKADRDFPPFDRVTMDGIAIRAEDFLSGLRSFPIAQLQAAGAPQTSLDQAGTCIEIMTGAMLPRNANAVVPYEVCIIQDGIATIQAEQVVKGQNIHVQGSDEKVGATLIAAGTKITPAMIGTLASVGLSRVQVYSLPKIAICSTGDELVEVHETPLPHQIRRSNAYMLAAALLEEHLQANLFHLPDHPELMHENLSSIIQEHDVVLLSGAVSKGKFDFLPHVLEQLGLELVFHKIAQKPGKPMLFGTLPAGKIVFGFPGNPVSTFVCYHLYFRAWLQASLGLPPQQQSAQLAQPITYKPALTYHVPVVLRNEEGILKAIPVSTTGSGDLTSILKAKALLSLPTNKTEFKEDEWYPLTLL</sequence>
<name>A0A0P0CV31_9BACT</name>
<evidence type="ECO:0000256" key="1">
    <source>
        <dbReference type="ARBA" id="ARBA00002901"/>
    </source>
</evidence>
<evidence type="ECO:0000256" key="6">
    <source>
        <dbReference type="RuleBase" id="RU365090"/>
    </source>
</evidence>
<dbReference type="InterPro" id="IPR036688">
    <property type="entry name" value="MoeA_C_domain_IV_sf"/>
</dbReference>
<dbReference type="PROSITE" id="PS01079">
    <property type="entry name" value="MOCF_BIOSYNTHESIS_2"/>
    <property type="match status" value="1"/>
</dbReference>
<dbReference type="InterPro" id="IPR005110">
    <property type="entry name" value="MoeA_linker/N"/>
</dbReference>
<dbReference type="Pfam" id="PF03453">
    <property type="entry name" value="MoeA_N"/>
    <property type="match status" value="1"/>
</dbReference>
<dbReference type="InterPro" id="IPR038987">
    <property type="entry name" value="MoeA-like"/>
</dbReference>
<reference evidence="8 9" key="1">
    <citation type="submission" date="2015-08" db="EMBL/GenBank/DDBJ databases">
        <title>Complete genome sequence of Rufibacter tibetensis strain 1351t, a radiation-resistant bacterium from tibet plateau.</title>
        <authorList>
            <person name="Dai J."/>
        </authorList>
    </citation>
    <scope>NUCLEOTIDE SEQUENCE [LARGE SCALE GENOMIC DNA]</scope>
    <source>
        <strain evidence="8 9">1351</strain>
    </source>
</reference>
<evidence type="ECO:0000259" key="7">
    <source>
        <dbReference type="SMART" id="SM00852"/>
    </source>
</evidence>
<feature type="domain" description="MoaB/Mog" evidence="7">
    <location>
        <begin position="176"/>
        <end position="314"/>
    </location>
</feature>
<dbReference type="InterPro" id="IPR001453">
    <property type="entry name" value="MoaB/Mog_dom"/>
</dbReference>
<dbReference type="Pfam" id="PF03454">
    <property type="entry name" value="MoeA_C"/>
    <property type="match status" value="1"/>
</dbReference>
<keyword evidence="9" id="KW-1185">Reference proteome</keyword>
<evidence type="ECO:0000313" key="8">
    <source>
        <dbReference type="EMBL" id="ALJ00523.1"/>
    </source>
</evidence>
<dbReference type="SMART" id="SM00852">
    <property type="entry name" value="MoCF_biosynth"/>
    <property type="match status" value="1"/>
</dbReference>
<organism evidence="8 9">
    <name type="scientific">Rufibacter tibetensis</name>
    <dbReference type="NCBI Taxonomy" id="512763"/>
    <lineage>
        <taxon>Bacteria</taxon>
        <taxon>Pseudomonadati</taxon>
        <taxon>Bacteroidota</taxon>
        <taxon>Cytophagia</taxon>
        <taxon>Cytophagales</taxon>
        <taxon>Hymenobacteraceae</taxon>
        <taxon>Rufibacter</taxon>
    </lineage>
</organism>
<comment type="pathway">
    <text evidence="2 6">Cofactor biosynthesis; molybdopterin biosynthesis.</text>
</comment>
<keyword evidence="4 6" id="KW-0501">Molybdenum cofactor biosynthesis</keyword>
<dbReference type="InterPro" id="IPR036425">
    <property type="entry name" value="MoaB/Mog-like_dom_sf"/>
</dbReference>
<dbReference type="KEGG" id="rti:DC20_18045"/>
<evidence type="ECO:0000256" key="5">
    <source>
        <dbReference type="ARBA" id="ARBA00047317"/>
    </source>
</evidence>
<dbReference type="Gene3D" id="3.90.105.10">
    <property type="entry name" value="Molybdopterin biosynthesis moea protein, domain 2"/>
    <property type="match status" value="1"/>
</dbReference>
<dbReference type="NCBIfam" id="TIGR00177">
    <property type="entry name" value="molyb_syn"/>
    <property type="match status" value="1"/>
</dbReference>
<dbReference type="InterPro" id="IPR008284">
    <property type="entry name" value="MoCF_biosynth_CS"/>
</dbReference>
<comment type="cofactor">
    <cofactor evidence="6">
        <name>Mg(2+)</name>
        <dbReference type="ChEBI" id="CHEBI:18420"/>
    </cofactor>
</comment>
<dbReference type="GO" id="GO:0046872">
    <property type="term" value="F:metal ion binding"/>
    <property type="evidence" value="ECO:0007669"/>
    <property type="project" value="UniProtKB-UniRule"/>
</dbReference>
<keyword evidence="6" id="KW-0808">Transferase</keyword>
<dbReference type="UniPathway" id="UPA00344"/>
<dbReference type="SUPFAM" id="SSF53218">
    <property type="entry name" value="Molybdenum cofactor biosynthesis proteins"/>
    <property type="match status" value="1"/>
</dbReference>
<dbReference type="Gene3D" id="2.40.340.10">
    <property type="entry name" value="MoeA, C-terminal, domain IV"/>
    <property type="match status" value="1"/>
</dbReference>
<dbReference type="GO" id="GO:0061599">
    <property type="term" value="F:molybdopterin molybdotransferase activity"/>
    <property type="evidence" value="ECO:0007669"/>
    <property type="project" value="UniProtKB-UniRule"/>
</dbReference>
<evidence type="ECO:0000256" key="4">
    <source>
        <dbReference type="ARBA" id="ARBA00023150"/>
    </source>
</evidence>
<dbReference type="EC" id="2.10.1.1" evidence="6"/>
<dbReference type="GO" id="GO:0005829">
    <property type="term" value="C:cytosol"/>
    <property type="evidence" value="ECO:0007669"/>
    <property type="project" value="TreeGrafter"/>
</dbReference>
<evidence type="ECO:0000313" key="9">
    <source>
        <dbReference type="Proteomes" id="UP000061382"/>
    </source>
</evidence>
<dbReference type="Gene3D" id="3.40.980.10">
    <property type="entry name" value="MoaB/Mog-like domain"/>
    <property type="match status" value="1"/>
</dbReference>
<dbReference type="SUPFAM" id="SSF63867">
    <property type="entry name" value="MoeA C-terminal domain-like"/>
    <property type="match status" value="1"/>
</dbReference>
<evidence type="ECO:0000256" key="2">
    <source>
        <dbReference type="ARBA" id="ARBA00005046"/>
    </source>
</evidence>
<dbReference type="SUPFAM" id="SSF63882">
    <property type="entry name" value="MoeA N-terminal region -like"/>
    <property type="match status" value="1"/>
</dbReference>
<accession>A0A0P0CV31</accession>
<proteinExistence type="inferred from homology"/>
<dbReference type="InterPro" id="IPR036135">
    <property type="entry name" value="MoeA_linker/N_sf"/>
</dbReference>
<dbReference type="CDD" id="cd00887">
    <property type="entry name" value="MoeA"/>
    <property type="match status" value="1"/>
</dbReference>
<dbReference type="PANTHER" id="PTHR10192">
    <property type="entry name" value="MOLYBDOPTERIN BIOSYNTHESIS PROTEIN"/>
    <property type="match status" value="1"/>
</dbReference>
<dbReference type="Proteomes" id="UP000061382">
    <property type="component" value="Chromosome"/>
</dbReference>
<dbReference type="PANTHER" id="PTHR10192:SF5">
    <property type="entry name" value="GEPHYRIN"/>
    <property type="match status" value="1"/>
</dbReference>
<dbReference type="InterPro" id="IPR005111">
    <property type="entry name" value="MoeA_C_domain_IV"/>
</dbReference>
<gene>
    <name evidence="8" type="ORF">DC20_18045</name>
</gene>
<keyword evidence="6" id="KW-0460">Magnesium</keyword>
<evidence type="ECO:0000256" key="3">
    <source>
        <dbReference type="ARBA" id="ARBA00010763"/>
    </source>
</evidence>
<dbReference type="RefSeq" id="WP_062545108.1">
    <property type="nucleotide sequence ID" value="NZ_CP012643.1"/>
</dbReference>
<dbReference type="Pfam" id="PF00994">
    <property type="entry name" value="MoCF_biosynth"/>
    <property type="match status" value="1"/>
</dbReference>
<dbReference type="GO" id="GO:0006777">
    <property type="term" value="P:Mo-molybdopterin cofactor biosynthetic process"/>
    <property type="evidence" value="ECO:0007669"/>
    <property type="project" value="UniProtKB-UniRule"/>
</dbReference>
<dbReference type="Gene3D" id="2.170.190.11">
    <property type="entry name" value="Molybdopterin biosynthesis moea protein, domain 3"/>
    <property type="match status" value="1"/>
</dbReference>
<comment type="catalytic activity">
    <reaction evidence="5">
        <text>adenylyl-molybdopterin + molybdate = Mo-molybdopterin + AMP + H(+)</text>
        <dbReference type="Rhea" id="RHEA:35047"/>
        <dbReference type="ChEBI" id="CHEBI:15378"/>
        <dbReference type="ChEBI" id="CHEBI:36264"/>
        <dbReference type="ChEBI" id="CHEBI:62727"/>
        <dbReference type="ChEBI" id="CHEBI:71302"/>
        <dbReference type="ChEBI" id="CHEBI:456215"/>
        <dbReference type="EC" id="2.10.1.1"/>
    </reaction>
</comment>